<evidence type="ECO:0008006" key="4">
    <source>
        <dbReference type="Google" id="ProtNLM"/>
    </source>
</evidence>
<feature type="transmembrane region" description="Helical" evidence="1">
    <location>
        <begin position="129"/>
        <end position="152"/>
    </location>
</feature>
<keyword evidence="1" id="KW-0812">Transmembrane</keyword>
<protein>
    <recommendedName>
        <fullName evidence="4">PEGA domain-containing protein</fullName>
    </recommendedName>
</protein>
<keyword evidence="1" id="KW-1133">Transmembrane helix</keyword>
<keyword evidence="3" id="KW-1185">Reference proteome</keyword>
<evidence type="ECO:0000313" key="3">
    <source>
        <dbReference type="Proteomes" id="UP001268542"/>
    </source>
</evidence>
<dbReference type="EMBL" id="JAVYII010000001">
    <property type="protein sequence ID" value="MDT9592020.1"/>
    <property type="molecule type" value="Genomic_DNA"/>
</dbReference>
<accession>A0ABU3PTA3</accession>
<dbReference type="Proteomes" id="UP001268542">
    <property type="component" value="Unassembled WGS sequence"/>
</dbReference>
<feature type="transmembrane region" description="Helical" evidence="1">
    <location>
        <begin position="172"/>
        <end position="189"/>
    </location>
</feature>
<sequence>MFGRKKVHPGDGSPLPRPRFRELLWRTTMLGELGDPDGRAHEYAVRVDLMADERGAHLYRDGVQVGVSDLPARFEVPGGRVEVAVSVFGIKRARVVAEDGTERGMRPARGTAEHARARFDRRFPTASRLIGALAVVVCLVGLVTFGVAAAELVTSWEVVAERVGTFESPLELPGWFTIGAFVAGLVAGTERALSLRNHWLIDADTWVLGP</sequence>
<proteinExistence type="predicted"/>
<evidence type="ECO:0000256" key="1">
    <source>
        <dbReference type="SAM" id="Phobius"/>
    </source>
</evidence>
<reference evidence="2 3" key="1">
    <citation type="submission" date="2023-08" db="EMBL/GenBank/DDBJ databases">
        <title>Nocardioides seae sp. nov., a bacterium isolated from a soil.</title>
        <authorList>
            <person name="Wang X."/>
        </authorList>
    </citation>
    <scope>NUCLEOTIDE SEQUENCE [LARGE SCALE GENOMIC DNA]</scope>
    <source>
        <strain evidence="2 3">YZH12</strain>
    </source>
</reference>
<name>A0ABU3PTA3_9ACTN</name>
<dbReference type="RefSeq" id="WP_315731180.1">
    <property type="nucleotide sequence ID" value="NZ_JAVYII010000001.1"/>
</dbReference>
<evidence type="ECO:0000313" key="2">
    <source>
        <dbReference type="EMBL" id="MDT9592020.1"/>
    </source>
</evidence>
<comment type="caution">
    <text evidence="2">The sequence shown here is derived from an EMBL/GenBank/DDBJ whole genome shotgun (WGS) entry which is preliminary data.</text>
</comment>
<gene>
    <name evidence="2" type="ORF">RDV89_03010</name>
</gene>
<keyword evidence="1" id="KW-0472">Membrane</keyword>
<organism evidence="2 3">
    <name type="scientific">Nocardioides imazamoxiresistens</name>
    <dbReference type="NCBI Taxonomy" id="3231893"/>
    <lineage>
        <taxon>Bacteria</taxon>
        <taxon>Bacillati</taxon>
        <taxon>Actinomycetota</taxon>
        <taxon>Actinomycetes</taxon>
        <taxon>Propionibacteriales</taxon>
        <taxon>Nocardioidaceae</taxon>
        <taxon>Nocardioides</taxon>
    </lineage>
</organism>